<accession>M8DC33</accession>
<reference evidence="2 3" key="1">
    <citation type="submission" date="2013-03" db="EMBL/GenBank/DDBJ databases">
        <title>Assembly of a new bacterial strain Brevibacillus borstelensis AK1.</title>
        <authorList>
            <person name="Rajan I."/>
            <person name="PoliReddy D."/>
            <person name="Sugumar T."/>
            <person name="Rathinam K."/>
            <person name="Alqarawi S."/>
            <person name="Khalil A.B."/>
            <person name="Sivakumar N."/>
        </authorList>
    </citation>
    <scope>NUCLEOTIDE SEQUENCE [LARGE SCALE GENOMIC DNA]</scope>
    <source>
        <strain evidence="2 3">AK1</strain>
    </source>
</reference>
<evidence type="ECO:0000313" key="2">
    <source>
        <dbReference type="EMBL" id="EMT50968.1"/>
    </source>
</evidence>
<dbReference type="PATRIC" id="fig|1300222.3.peg.4252"/>
<sequence length="136" mass="15991">MTTIRQLSRIYPPLSFGEAKKAVRYLQNRNRHGVVRYGDLGVNQLLIHQSPEDQEASVRSVFQPLWEKKEKYSDLEKTLLVYVHCHQSAHLTAKQLHIHINTLYQRLRKIEELLAIDLKQPEDKLKIQLACHLRSE</sequence>
<feature type="domain" description="PucR C-terminal helix-turn-helix" evidence="1">
    <location>
        <begin position="77"/>
        <end position="132"/>
    </location>
</feature>
<dbReference type="Pfam" id="PF13556">
    <property type="entry name" value="HTH_30"/>
    <property type="match status" value="1"/>
</dbReference>
<dbReference type="Gene3D" id="1.10.10.2840">
    <property type="entry name" value="PucR C-terminal helix-turn-helix domain"/>
    <property type="match status" value="1"/>
</dbReference>
<gene>
    <name evidence="2" type="ORF">I532_20221</name>
</gene>
<dbReference type="InterPro" id="IPR025736">
    <property type="entry name" value="PucR_C-HTH_dom"/>
</dbReference>
<organism evidence="2 3">
    <name type="scientific">Brevibacillus borstelensis AK1</name>
    <dbReference type="NCBI Taxonomy" id="1300222"/>
    <lineage>
        <taxon>Bacteria</taxon>
        <taxon>Bacillati</taxon>
        <taxon>Bacillota</taxon>
        <taxon>Bacilli</taxon>
        <taxon>Bacillales</taxon>
        <taxon>Paenibacillaceae</taxon>
        <taxon>Brevibacillus</taxon>
    </lineage>
</organism>
<name>M8DC33_9BACL</name>
<dbReference type="PANTHER" id="PTHR33744:SF1">
    <property type="entry name" value="DNA-BINDING TRANSCRIPTIONAL ACTIVATOR ADER"/>
    <property type="match status" value="1"/>
</dbReference>
<dbReference type="InterPro" id="IPR051448">
    <property type="entry name" value="CdaR-like_regulators"/>
</dbReference>
<dbReference type="AlphaFoldDB" id="M8DC33"/>
<evidence type="ECO:0000259" key="1">
    <source>
        <dbReference type="Pfam" id="PF13556"/>
    </source>
</evidence>
<evidence type="ECO:0000313" key="3">
    <source>
        <dbReference type="Proteomes" id="UP000012081"/>
    </source>
</evidence>
<dbReference type="PANTHER" id="PTHR33744">
    <property type="entry name" value="CARBOHYDRATE DIACID REGULATOR"/>
    <property type="match status" value="1"/>
</dbReference>
<protein>
    <submittedName>
        <fullName evidence="2">Transcriptional regulator</fullName>
    </submittedName>
</protein>
<dbReference type="Proteomes" id="UP000012081">
    <property type="component" value="Unassembled WGS sequence"/>
</dbReference>
<dbReference type="EMBL" id="APBN01000011">
    <property type="protein sequence ID" value="EMT50968.1"/>
    <property type="molecule type" value="Genomic_DNA"/>
</dbReference>
<keyword evidence="3" id="KW-1185">Reference proteome</keyword>
<dbReference type="InterPro" id="IPR042070">
    <property type="entry name" value="PucR_C-HTH_sf"/>
</dbReference>
<comment type="caution">
    <text evidence="2">The sequence shown here is derived from an EMBL/GenBank/DDBJ whole genome shotgun (WGS) entry which is preliminary data.</text>
</comment>
<dbReference type="STRING" id="1300222.I532_20221"/>
<proteinExistence type="predicted"/>